<dbReference type="RefSeq" id="WP_184951819.1">
    <property type="nucleotide sequence ID" value="NZ_BOMC01000080.1"/>
</dbReference>
<evidence type="ECO:0000256" key="1">
    <source>
        <dbReference type="SAM" id="Phobius"/>
    </source>
</evidence>
<feature type="transmembrane region" description="Helical" evidence="1">
    <location>
        <begin position="142"/>
        <end position="164"/>
    </location>
</feature>
<sequence>MKSLTGTTTPEAAAPDDTRPFGTHIRMAWWKSLIVIAGLPVALLLLQLALYLVAGLVDGAEDPLESNLTPLKLLAANLSTALTALLALVLVSSFAKVPWRRVLSSPRGFDRRRLATYFAGSALLVGAGTAVVAVVTPDAPGWVGFGVSGTTVALLVVVLLTTPLQSAGEEIMFRGAVLPAAGSWFRAVRPAFIAGLVVSSLSFAAVHAAGDPALSAYYVFLSLCTALMGLLTRGLEAAIAFHVANNMVTTTVNVLMADGGVLVVDRSEGAGDGSSLLVLVVVNVAVLAFVGFRERANRAR</sequence>
<feature type="transmembrane region" description="Helical" evidence="1">
    <location>
        <begin position="33"/>
        <end position="54"/>
    </location>
</feature>
<dbReference type="InterPro" id="IPR003675">
    <property type="entry name" value="Rce1/LyrA-like_dom"/>
</dbReference>
<dbReference type="Pfam" id="PF02517">
    <property type="entry name" value="Rce1-like"/>
    <property type="match status" value="1"/>
</dbReference>
<organism evidence="3 4">
    <name type="scientific">Paractinoplanes abujensis</name>
    <dbReference type="NCBI Taxonomy" id="882441"/>
    <lineage>
        <taxon>Bacteria</taxon>
        <taxon>Bacillati</taxon>
        <taxon>Actinomycetota</taxon>
        <taxon>Actinomycetes</taxon>
        <taxon>Micromonosporales</taxon>
        <taxon>Micromonosporaceae</taxon>
        <taxon>Paractinoplanes</taxon>
    </lineage>
</organism>
<accession>A0A7W7CRS3</accession>
<dbReference type="Proteomes" id="UP000542742">
    <property type="component" value="Unassembled WGS sequence"/>
</dbReference>
<feature type="transmembrane region" description="Helical" evidence="1">
    <location>
        <begin position="243"/>
        <end position="264"/>
    </location>
</feature>
<dbReference type="GO" id="GO:0006508">
    <property type="term" value="P:proteolysis"/>
    <property type="evidence" value="ECO:0007669"/>
    <property type="project" value="UniProtKB-KW"/>
</dbReference>
<dbReference type="GO" id="GO:0004175">
    <property type="term" value="F:endopeptidase activity"/>
    <property type="evidence" value="ECO:0007669"/>
    <property type="project" value="UniProtKB-ARBA"/>
</dbReference>
<proteinExistence type="predicted"/>
<keyword evidence="3" id="KW-0378">Hydrolase</keyword>
<gene>
    <name evidence="3" type="ORF">BKA14_003317</name>
</gene>
<dbReference type="GO" id="GO:0080120">
    <property type="term" value="P:CAAX-box protein maturation"/>
    <property type="evidence" value="ECO:0007669"/>
    <property type="project" value="UniProtKB-ARBA"/>
</dbReference>
<keyword evidence="4" id="KW-1185">Reference proteome</keyword>
<keyword evidence="1" id="KW-0472">Membrane</keyword>
<feature type="domain" description="CAAX prenyl protease 2/Lysostaphin resistance protein A-like" evidence="2">
    <location>
        <begin position="153"/>
        <end position="248"/>
    </location>
</feature>
<comment type="caution">
    <text evidence="3">The sequence shown here is derived from an EMBL/GenBank/DDBJ whole genome shotgun (WGS) entry which is preliminary data.</text>
</comment>
<dbReference type="EMBL" id="JACHMF010000001">
    <property type="protein sequence ID" value="MBB4693169.1"/>
    <property type="molecule type" value="Genomic_DNA"/>
</dbReference>
<feature type="transmembrane region" description="Helical" evidence="1">
    <location>
        <begin position="114"/>
        <end position="136"/>
    </location>
</feature>
<keyword evidence="1" id="KW-0812">Transmembrane</keyword>
<feature type="transmembrane region" description="Helical" evidence="1">
    <location>
        <begin position="191"/>
        <end position="209"/>
    </location>
</feature>
<name>A0A7W7CRS3_9ACTN</name>
<feature type="transmembrane region" description="Helical" evidence="1">
    <location>
        <begin position="276"/>
        <end position="292"/>
    </location>
</feature>
<feature type="transmembrane region" description="Helical" evidence="1">
    <location>
        <begin position="215"/>
        <end position="231"/>
    </location>
</feature>
<protein>
    <submittedName>
        <fullName evidence="3">Membrane protease YdiL (CAAX protease family)</fullName>
    </submittedName>
</protein>
<evidence type="ECO:0000259" key="2">
    <source>
        <dbReference type="Pfam" id="PF02517"/>
    </source>
</evidence>
<evidence type="ECO:0000313" key="3">
    <source>
        <dbReference type="EMBL" id="MBB4693169.1"/>
    </source>
</evidence>
<keyword evidence="1" id="KW-1133">Transmembrane helix</keyword>
<reference evidence="3 4" key="1">
    <citation type="submission" date="2020-08" db="EMBL/GenBank/DDBJ databases">
        <title>Sequencing the genomes of 1000 actinobacteria strains.</title>
        <authorList>
            <person name="Klenk H.-P."/>
        </authorList>
    </citation>
    <scope>NUCLEOTIDE SEQUENCE [LARGE SCALE GENOMIC DNA]</scope>
    <source>
        <strain evidence="3 4">DSM 45518</strain>
    </source>
</reference>
<keyword evidence="3" id="KW-0645">Protease</keyword>
<feature type="transmembrane region" description="Helical" evidence="1">
    <location>
        <begin position="74"/>
        <end position="94"/>
    </location>
</feature>
<evidence type="ECO:0000313" key="4">
    <source>
        <dbReference type="Proteomes" id="UP000542742"/>
    </source>
</evidence>
<dbReference type="AlphaFoldDB" id="A0A7W7CRS3"/>